<dbReference type="AlphaFoldDB" id="A0AAJ7WU42"/>
<dbReference type="SUPFAM" id="SSF158235">
    <property type="entry name" value="SOCS box-like"/>
    <property type="match status" value="1"/>
</dbReference>
<dbReference type="GO" id="GO:0035556">
    <property type="term" value="P:intracellular signal transduction"/>
    <property type="evidence" value="ECO:0007669"/>
    <property type="project" value="InterPro"/>
</dbReference>
<sequence>MMCGWVASTTLMCTHRAPTCSGMTCETETEAAALPAAEGEAAVTTTEPGGKHAERIPVATMRHLQMSGWYWGSLTATQARQLLMSAAEGTFLVRDSTHPDFLLTLSVQTSRGPTNVRIEHSGGAFSLDSVRFVKPHLVHFDDVVKLVQFYVGCKQQQQQQRHLQQQQDLSEERQQQQNHHDHHQQHQLQQNHHQRQQKEENGWHLSRCLWEEGAEVEEPLPLRLCKPCYVAPPSLQHQCRTAMHRARQRLPGSIRLPKRIRSYLEEYPFHL</sequence>
<dbReference type="InterPro" id="IPR000980">
    <property type="entry name" value="SH2"/>
</dbReference>
<dbReference type="PROSITE" id="PS50001">
    <property type="entry name" value="SH2"/>
    <property type="match status" value="1"/>
</dbReference>
<evidence type="ECO:0000313" key="11">
    <source>
        <dbReference type="RefSeq" id="XP_032810244.1"/>
    </source>
</evidence>
<dbReference type="GO" id="GO:0009968">
    <property type="term" value="P:negative regulation of signal transduction"/>
    <property type="evidence" value="ECO:0007669"/>
    <property type="project" value="UniProtKB-KW"/>
</dbReference>
<comment type="pathway">
    <text evidence="1">Protein modification; protein ubiquitination.</text>
</comment>
<dbReference type="KEGG" id="pmrn:116942431"/>
<organism evidence="10 11">
    <name type="scientific">Petromyzon marinus</name>
    <name type="common">Sea lamprey</name>
    <dbReference type="NCBI Taxonomy" id="7757"/>
    <lineage>
        <taxon>Eukaryota</taxon>
        <taxon>Metazoa</taxon>
        <taxon>Chordata</taxon>
        <taxon>Craniata</taxon>
        <taxon>Vertebrata</taxon>
        <taxon>Cyclostomata</taxon>
        <taxon>Hyperoartia</taxon>
        <taxon>Petromyzontiformes</taxon>
        <taxon>Petromyzontidae</taxon>
        <taxon>Petromyzon</taxon>
    </lineage>
</organism>
<evidence type="ECO:0000256" key="4">
    <source>
        <dbReference type="ARBA" id="ARBA00022786"/>
    </source>
</evidence>
<evidence type="ECO:0000256" key="5">
    <source>
        <dbReference type="ARBA" id="ARBA00022999"/>
    </source>
</evidence>
<evidence type="ECO:0000256" key="1">
    <source>
        <dbReference type="ARBA" id="ARBA00004906"/>
    </source>
</evidence>
<dbReference type="PANTHER" id="PTHR10155">
    <property type="entry name" value="PHOSPHATIDYLINOSITOL 3-KINASE REGULATORY SUBUNIT"/>
    <property type="match status" value="1"/>
</dbReference>
<name>A0AAJ7WU42_PETMA</name>
<dbReference type="InterPro" id="IPR001496">
    <property type="entry name" value="SOCS_box"/>
</dbReference>
<dbReference type="GO" id="GO:0046935">
    <property type="term" value="F:1-phosphatidylinositol-3-kinase regulator activity"/>
    <property type="evidence" value="ECO:0007669"/>
    <property type="project" value="TreeGrafter"/>
</dbReference>
<reference evidence="11" key="1">
    <citation type="submission" date="2025-08" db="UniProtKB">
        <authorList>
            <consortium name="RefSeq"/>
        </authorList>
    </citation>
    <scope>IDENTIFICATION</scope>
    <source>
        <tissue evidence="11">Sperm</tissue>
    </source>
</reference>
<gene>
    <name evidence="11" type="primary">LOC116942431</name>
</gene>
<evidence type="ECO:0000259" key="8">
    <source>
        <dbReference type="PROSITE" id="PS50001"/>
    </source>
</evidence>
<keyword evidence="5 6" id="KW-0727">SH2 domain</keyword>
<proteinExistence type="predicted"/>
<feature type="domain" description="SOCS box" evidence="9">
    <location>
        <begin position="232"/>
        <end position="270"/>
    </location>
</feature>
<keyword evidence="2" id="KW-0341">Growth regulation</keyword>
<dbReference type="PANTHER" id="PTHR10155:SF7">
    <property type="entry name" value="SUPPRESSOR OF CYTOKINE SIGNALING 2"/>
    <property type="match status" value="1"/>
</dbReference>
<dbReference type="InterPro" id="IPR036860">
    <property type="entry name" value="SH2_dom_sf"/>
</dbReference>
<evidence type="ECO:0000259" key="9">
    <source>
        <dbReference type="PROSITE" id="PS50225"/>
    </source>
</evidence>
<dbReference type="SUPFAM" id="SSF55550">
    <property type="entry name" value="SH2 domain"/>
    <property type="match status" value="1"/>
</dbReference>
<dbReference type="Gene3D" id="1.10.750.20">
    <property type="entry name" value="SOCS box"/>
    <property type="match status" value="1"/>
</dbReference>
<evidence type="ECO:0000256" key="6">
    <source>
        <dbReference type="PROSITE-ProRule" id="PRU00191"/>
    </source>
</evidence>
<dbReference type="Gene3D" id="3.30.505.10">
    <property type="entry name" value="SH2 domain"/>
    <property type="match status" value="1"/>
</dbReference>
<dbReference type="SMART" id="SM00969">
    <property type="entry name" value="SOCS_box"/>
    <property type="match status" value="1"/>
</dbReference>
<evidence type="ECO:0000313" key="10">
    <source>
        <dbReference type="Proteomes" id="UP001318040"/>
    </source>
</evidence>
<evidence type="ECO:0000256" key="7">
    <source>
        <dbReference type="SAM" id="MobiDB-lite"/>
    </source>
</evidence>
<dbReference type="GeneID" id="116942431"/>
<feature type="region of interest" description="Disordered" evidence="7">
    <location>
        <begin position="162"/>
        <end position="197"/>
    </location>
</feature>
<accession>A0AAJ7WU42</accession>
<feature type="domain" description="SH2" evidence="8">
    <location>
        <begin position="69"/>
        <end position="150"/>
    </location>
</feature>
<dbReference type="GO" id="GO:0005942">
    <property type="term" value="C:phosphatidylinositol 3-kinase complex"/>
    <property type="evidence" value="ECO:0007669"/>
    <property type="project" value="TreeGrafter"/>
</dbReference>
<dbReference type="GO" id="GO:0046854">
    <property type="term" value="P:phosphatidylinositol phosphate biosynthetic process"/>
    <property type="evidence" value="ECO:0007669"/>
    <property type="project" value="TreeGrafter"/>
</dbReference>
<dbReference type="SMART" id="SM00252">
    <property type="entry name" value="SH2"/>
    <property type="match status" value="1"/>
</dbReference>
<dbReference type="RefSeq" id="XP_032810244.1">
    <property type="nucleotide sequence ID" value="XM_032954353.1"/>
</dbReference>
<keyword evidence="3" id="KW-0734">Signal transduction inhibitor</keyword>
<evidence type="ECO:0000256" key="2">
    <source>
        <dbReference type="ARBA" id="ARBA00022604"/>
    </source>
</evidence>
<protein>
    <submittedName>
        <fullName evidence="11">Suppressor of cytokine signaling 2-like isoform X1</fullName>
    </submittedName>
</protein>
<dbReference type="PROSITE" id="PS50225">
    <property type="entry name" value="SOCS"/>
    <property type="match status" value="1"/>
</dbReference>
<dbReference type="InterPro" id="IPR036036">
    <property type="entry name" value="SOCS_box-like_dom_sf"/>
</dbReference>
<evidence type="ECO:0000256" key="3">
    <source>
        <dbReference type="ARBA" id="ARBA00022700"/>
    </source>
</evidence>
<dbReference type="Pfam" id="PF00017">
    <property type="entry name" value="SH2"/>
    <property type="match status" value="1"/>
</dbReference>
<keyword evidence="4" id="KW-0833">Ubl conjugation pathway</keyword>
<keyword evidence="10" id="KW-1185">Reference proteome</keyword>
<dbReference type="Proteomes" id="UP001318040">
    <property type="component" value="Chromosome 14"/>
</dbReference>